<dbReference type="AlphaFoldDB" id="A0A9N9IAQ1"/>
<comment type="caution">
    <text evidence="1">The sequence shown here is derived from an EMBL/GenBank/DDBJ whole genome shotgun (WGS) entry which is preliminary data.</text>
</comment>
<accession>A0A9N9IAQ1</accession>
<reference evidence="1" key="1">
    <citation type="submission" date="2021-06" db="EMBL/GenBank/DDBJ databases">
        <authorList>
            <person name="Kallberg Y."/>
            <person name="Tangrot J."/>
            <person name="Rosling A."/>
        </authorList>
    </citation>
    <scope>NUCLEOTIDE SEQUENCE</scope>
    <source>
        <strain evidence="1">UK204</strain>
    </source>
</reference>
<dbReference type="OrthoDB" id="2142187at2759"/>
<evidence type="ECO:0000313" key="1">
    <source>
        <dbReference type="EMBL" id="CAG8728945.1"/>
    </source>
</evidence>
<dbReference type="EMBL" id="CAJVPQ010011818">
    <property type="protein sequence ID" value="CAG8728945.1"/>
    <property type="molecule type" value="Genomic_DNA"/>
</dbReference>
<feature type="non-terminal residue" evidence="1">
    <location>
        <position position="418"/>
    </location>
</feature>
<keyword evidence="2" id="KW-1185">Reference proteome</keyword>
<organism evidence="1 2">
    <name type="scientific">Funneliformis caledonium</name>
    <dbReference type="NCBI Taxonomy" id="1117310"/>
    <lineage>
        <taxon>Eukaryota</taxon>
        <taxon>Fungi</taxon>
        <taxon>Fungi incertae sedis</taxon>
        <taxon>Mucoromycota</taxon>
        <taxon>Glomeromycotina</taxon>
        <taxon>Glomeromycetes</taxon>
        <taxon>Glomerales</taxon>
        <taxon>Glomeraceae</taxon>
        <taxon>Funneliformis</taxon>
    </lineage>
</organism>
<dbReference type="Proteomes" id="UP000789570">
    <property type="component" value="Unassembled WGS sequence"/>
</dbReference>
<evidence type="ECO:0000313" key="2">
    <source>
        <dbReference type="Proteomes" id="UP000789570"/>
    </source>
</evidence>
<proteinExistence type="predicted"/>
<gene>
    <name evidence="1" type="ORF">FCALED_LOCUS14850</name>
</gene>
<feature type="non-terminal residue" evidence="1">
    <location>
        <position position="1"/>
    </location>
</feature>
<sequence length="418" mass="48740">IDITFIKFKNILGIRTIKFDQVIDIILDYFSDNKKDNKPLFIINIDETNALFRNGHTGWLRTVLQALARVISNGYFLFIVLTGTHANALFDVIESSNAKIEDITLPLLKTEHAKEVILDLANRGVNDETKRINKISTYLEYIIELLGVVGHFLKVMIFQMGIIGTAVECNESTYRMKFYQSGLRYFLQNCQYETETCQRLLDALKKQISIKYSRYFEIFMENENLELIPILTAYTIFEWPVDRSTTFGIKQRKVEDLEKDEIIFLEGDYKKKIKLPFLTLHEIFSSCNTFKIPQIKILDTLSNALSPDQNEYLTILKDISLIFKPKFLVQSTNKKIDQKNWKDFVRNRSSKCIAYHNLQGAEFADSFLLTNPPIFIQDKQLVINRKKLIDGYEPIMLAKGLVKEEYDKCRNIRSHIFL</sequence>
<protein>
    <submittedName>
        <fullName evidence="1">1444_t:CDS:1</fullName>
    </submittedName>
</protein>
<name>A0A9N9IAQ1_9GLOM</name>